<dbReference type="NCBIfam" id="NF033542">
    <property type="entry name" value="transpos_IS110"/>
    <property type="match status" value="1"/>
</dbReference>
<organism evidence="4 5">
    <name type="scientific">Mesorhizobium hungaricum</name>
    <dbReference type="NCBI Taxonomy" id="1566387"/>
    <lineage>
        <taxon>Bacteria</taxon>
        <taxon>Pseudomonadati</taxon>
        <taxon>Pseudomonadota</taxon>
        <taxon>Alphaproteobacteria</taxon>
        <taxon>Hyphomicrobiales</taxon>
        <taxon>Phyllobacteriaceae</taxon>
        <taxon>Mesorhizobium</taxon>
    </lineage>
</organism>
<dbReference type="GO" id="GO:0004803">
    <property type="term" value="F:transposase activity"/>
    <property type="evidence" value="ECO:0007669"/>
    <property type="project" value="InterPro"/>
</dbReference>
<dbReference type="InterPro" id="IPR002525">
    <property type="entry name" value="Transp_IS110-like_N"/>
</dbReference>
<dbReference type="OrthoDB" id="7410629at2"/>
<proteinExistence type="predicted"/>
<dbReference type="Pfam" id="PF02371">
    <property type="entry name" value="Transposase_20"/>
    <property type="match status" value="1"/>
</dbReference>
<dbReference type="PANTHER" id="PTHR33055:SF3">
    <property type="entry name" value="PUTATIVE TRANSPOSASE FOR IS117-RELATED"/>
    <property type="match status" value="1"/>
</dbReference>
<keyword evidence="1" id="KW-0175">Coiled coil</keyword>
<gene>
    <name evidence="4" type="ORF">QV13_23405</name>
</gene>
<dbReference type="Pfam" id="PF01548">
    <property type="entry name" value="DEDD_Tnp_IS110"/>
    <property type="match status" value="1"/>
</dbReference>
<sequence>MSQSYYIGLDVSARTINLCVVNADGQVAHERKLSSNPEEIAQHILSLPLPVVRVGLEAGMLSQHIYGHLAEAGIPIVCVETRHMKAALSAQLNKTDRHDARGIAQMMRVGLFKPVHVKTPTSQRLRTVLTARQLLRNKLQDVENEIRGLIRNFGYHLGKVTARDFEPRVRELIAGSDLHIVADTVLLARRSLREQFGRLDDLLVRLARDDTVSRRFMTVPGVGPLVALIFRATVDVPSRFTRSRTVGAHFGLTPRKHQSGEVDRTGRISRWGDAMTRSALYEAAQVLLTRVKRWSTLKAWAAQVSRRRGHKKAIVALARRIGVILHRMWVDGTEFDWGKRPEAAAPLT</sequence>
<dbReference type="PANTHER" id="PTHR33055">
    <property type="entry name" value="TRANSPOSASE FOR INSERTION SEQUENCE ELEMENT IS1111A"/>
    <property type="match status" value="1"/>
</dbReference>
<comment type="caution">
    <text evidence="4">The sequence shown here is derived from an EMBL/GenBank/DDBJ whole genome shotgun (WGS) entry which is preliminary data.</text>
</comment>
<evidence type="ECO:0000259" key="2">
    <source>
        <dbReference type="Pfam" id="PF01548"/>
    </source>
</evidence>
<dbReference type="InterPro" id="IPR003346">
    <property type="entry name" value="Transposase_20"/>
</dbReference>
<name>A0A1C2DG15_9HYPH</name>
<dbReference type="EMBL" id="MDEO01000036">
    <property type="protein sequence ID" value="OCX13702.1"/>
    <property type="molecule type" value="Genomic_DNA"/>
</dbReference>
<dbReference type="GO" id="GO:0003677">
    <property type="term" value="F:DNA binding"/>
    <property type="evidence" value="ECO:0007669"/>
    <property type="project" value="InterPro"/>
</dbReference>
<evidence type="ECO:0000313" key="4">
    <source>
        <dbReference type="EMBL" id="OCX13702.1"/>
    </source>
</evidence>
<keyword evidence="5" id="KW-1185">Reference proteome</keyword>
<feature type="domain" description="Transposase IS110-like N-terminal" evidence="2">
    <location>
        <begin position="7"/>
        <end position="151"/>
    </location>
</feature>
<evidence type="ECO:0000313" key="5">
    <source>
        <dbReference type="Proteomes" id="UP000094412"/>
    </source>
</evidence>
<feature type="coiled-coil region" evidence="1">
    <location>
        <begin position="125"/>
        <end position="152"/>
    </location>
</feature>
<dbReference type="InterPro" id="IPR047650">
    <property type="entry name" value="Transpos_IS110"/>
</dbReference>
<reference evidence="4 5" key="1">
    <citation type="submission" date="2016-08" db="EMBL/GenBank/DDBJ databases">
        <title>Whole genome sequence of Mesorhizobium sp. strain UASWS1009 isolated from industrial sewage.</title>
        <authorList>
            <person name="Crovadore J."/>
            <person name="Calmin G."/>
            <person name="Chablais R."/>
            <person name="Cochard B."/>
            <person name="Lefort F."/>
        </authorList>
    </citation>
    <scope>NUCLEOTIDE SEQUENCE [LARGE SCALE GENOMIC DNA]</scope>
    <source>
        <strain evidence="4 5">UASWS1009</strain>
    </source>
</reference>
<dbReference type="Proteomes" id="UP000094412">
    <property type="component" value="Unassembled WGS sequence"/>
</dbReference>
<evidence type="ECO:0000259" key="3">
    <source>
        <dbReference type="Pfam" id="PF02371"/>
    </source>
</evidence>
<dbReference type="GO" id="GO:0006313">
    <property type="term" value="P:DNA transposition"/>
    <property type="evidence" value="ECO:0007669"/>
    <property type="project" value="InterPro"/>
</dbReference>
<protein>
    <submittedName>
        <fullName evidence="4">Transposase</fullName>
    </submittedName>
</protein>
<dbReference type="AlphaFoldDB" id="A0A1C2DG15"/>
<feature type="domain" description="Transposase IS116/IS110/IS902 C-terminal" evidence="3">
    <location>
        <begin position="214"/>
        <end position="294"/>
    </location>
</feature>
<accession>A0A1C2DG15</accession>
<dbReference type="STRING" id="1566387.QV13_23405"/>
<evidence type="ECO:0000256" key="1">
    <source>
        <dbReference type="SAM" id="Coils"/>
    </source>
</evidence>
<dbReference type="RefSeq" id="WP_024922547.1">
    <property type="nucleotide sequence ID" value="NZ_MDEO01000036.1"/>
</dbReference>